<name>A0AAI9KW11_AERCA</name>
<evidence type="ECO:0000313" key="3">
    <source>
        <dbReference type="EMBL" id="GJA56613.1"/>
    </source>
</evidence>
<gene>
    <name evidence="3" type="ORF">KAM348_40360</name>
</gene>
<keyword evidence="1" id="KW-0732">Signal</keyword>
<sequence>MGHYNIVKKSAFIVISLLALTGSPAVAGTSAQVEYGTVQESRLLTQEAPRQGTTRPLRTIGAAALGAAVGSQFGGGSGQTVATTVGAVAGAEVSRRQGNQQSGQGRQTVELLIRTEAGKLLNVVQEQDPALTFAKEDRVCILTTGADTRVDKSV</sequence>
<feature type="signal peptide" evidence="1">
    <location>
        <begin position="1"/>
        <end position="27"/>
    </location>
</feature>
<dbReference type="RefSeq" id="WP_223920465.1">
    <property type="nucleotide sequence ID" value="NZ_AP024940.1"/>
</dbReference>
<evidence type="ECO:0000313" key="4">
    <source>
        <dbReference type="Proteomes" id="UP000887009"/>
    </source>
</evidence>
<evidence type="ECO:0000259" key="2">
    <source>
        <dbReference type="Pfam" id="PF05433"/>
    </source>
</evidence>
<proteinExistence type="predicted"/>
<reference evidence="3" key="1">
    <citation type="submission" date="2021-07" db="EMBL/GenBank/DDBJ databases">
        <title>Draft genome sequence of carbapenem-resistant Aeromonas spp. in Japan.</title>
        <authorList>
            <person name="Maehana S."/>
            <person name="Suzuki M."/>
            <person name="Kitasato H."/>
        </authorList>
    </citation>
    <scope>NUCLEOTIDE SEQUENCE</scope>
    <source>
        <strain evidence="3">KAM348</strain>
    </source>
</reference>
<organism evidence="3 4">
    <name type="scientific">Aeromonas caviae</name>
    <name type="common">Aeromonas punctata</name>
    <dbReference type="NCBI Taxonomy" id="648"/>
    <lineage>
        <taxon>Bacteria</taxon>
        <taxon>Pseudomonadati</taxon>
        <taxon>Pseudomonadota</taxon>
        <taxon>Gammaproteobacteria</taxon>
        <taxon>Aeromonadales</taxon>
        <taxon>Aeromonadaceae</taxon>
        <taxon>Aeromonas</taxon>
    </lineage>
</organism>
<accession>A0AAI9KW11</accession>
<dbReference type="GO" id="GO:0019867">
    <property type="term" value="C:outer membrane"/>
    <property type="evidence" value="ECO:0007669"/>
    <property type="project" value="InterPro"/>
</dbReference>
<evidence type="ECO:0000256" key="1">
    <source>
        <dbReference type="SAM" id="SignalP"/>
    </source>
</evidence>
<feature type="domain" description="Glycine zipper 2TM" evidence="2">
    <location>
        <begin position="59"/>
        <end position="91"/>
    </location>
</feature>
<feature type="chain" id="PRO_5042489366" evidence="1">
    <location>
        <begin position="28"/>
        <end position="154"/>
    </location>
</feature>
<dbReference type="EMBL" id="BPNL01000080">
    <property type="protein sequence ID" value="GJA56613.1"/>
    <property type="molecule type" value="Genomic_DNA"/>
</dbReference>
<comment type="caution">
    <text evidence="3">The sequence shown here is derived from an EMBL/GenBank/DDBJ whole genome shotgun (WGS) entry which is preliminary data.</text>
</comment>
<dbReference type="AlphaFoldDB" id="A0AAI9KW11"/>
<protein>
    <submittedName>
        <fullName evidence="3">Membrane protein</fullName>
    </submittedName>
</protein>
<dbReference type="InterPro" id="IPR008816">
    <property type="entry name" value="Gly_zipper_2TM_dom"/>
</dbReference>
<dbReference type="Pfam" id="PF05433">
    <property type="entry name" value="Rick_17kDa_Anti"/>
    <property type="match status" value="1"/>
</dbReference>
<dbReference type="Proteomes" id="UP000887009">
    <property type="component" value="Unassembled WGS sequence"/>
</dbReference>